<dbReference type="Proteomes" id="UP000198582">
    <property type="component" value="Unassembled WGS sequence"/>
</dbReference>
<dbReference type="EMBL" id="FOEF01000036">
    <property type="protein sequence ID" value="SEP54044.1"/>
    <property type="molecule type" value="Genomic_DNA"/>
</dbReference>
<dbReference type="AlphaFoldDB" id="A0A1H8YPB2"/>
<evidence type="ECO:0000313" key="1">
    <source>
        <dbReference type="EMBL" id="SEP54044.1"/>
    </source>
</evidence>
<keyword evidence="2" id="KW-1185">Reference proteome</keyword>
<dbReference type="STRING" id="394193.SAMN04489732_1361"/>
<organism evidence="1 2">
    <name type="scientific">Amycolatopsis saalfeldensis</name>
    <dbReference type="NCBI Taxonomy" id="394193"/>
    <lineage>
        <taxon>Bacteria</taxon>
        <taxon>Bacillati</taxon>
        <taxon>Actinomycetota</taxon>
        <taxon>Actinomycetes</taxon>
        <taxon>Pseudonocardiales</taxon>
        <taxon>Pseudonocardiaceae</taxon>
        <taxon>Amycolatopsis</taxon>
    </lineage>
</organism>
<proteinExistence type="predicted"/>
<gene>
    <name evidence="1" type="ORF">SAMN04489732_1361</name>
</gene>
<protein>
    <submittedName>
        <fullName evidence="1">Uncharacterized protein</fullName>
    </submittedName>
</protein>
<reference evidence="1 2" key="1">
    <citation type="submission" date="2016-10" db="EMBL/GenBank/DDBJ databases">
        <authorList>
            <person name="de Groot N.N."/>
        </authorList>
    </citation>
    <scope>NUCLEOTIDE SEQUENCE [LARGE SCALE GENOMIC DNA]</scope>
    <source>
        <strain evidence="1 2">DSM 44993</strain>
    </source>
</reference>
<accession>A0A1H8YPB2</accession>
<name>A0A1H8YPB2_9PSEU</name>
<evidence type="ECO:0000313" key="2">
    <source>
        <dbReference type="Proteomes" id="UP000198582"/>
    </source>
</evidence>
<sequence length="65" mass="7173">MWLRQSTVALGGTVEVDVIVRVRIKTWPGVLDAEVDESAVVRATFEICVLSQLGRICGDQGIFLR</sequence>